<dbReference type="Pfam" id="PF17408">
    <property type="entry name" value="MCD_N"/>
    <property type="match status" value="1"/>
</dbReference>
<accession>A0A398C572</accession>
<sequence>MLEQLLRLAQKARTDHAIKPLVEACRRLLSERGQANVYDLALQVIEGYRALPPARREAFFAALATGFAPAPDAVLNAATQYAKAPTAEHLAALTAVVEPPRQELLRRVNRAPGGTAMLLSMRNDLLALRKSNPELAAVDADFLHLLSSWFNPGFLRLERVDWQSSAALLEKLIQHEAVHAIAGWDDLRRRVQTDRRCYAFFHPQLAGEPLIFVEVALVSEMADAIAPLIAAQPDAPLPANARTAVFYSISNCQPGLRGVSLGNFLIKKVVDQLRLELPQLKTFCTLSPVPGLAHWLAKAPPAEDPWVGARARAVDWIAQHGTPTAESLEQMDKALQADFASLCAHYLVHASHAPLADPVARFHLDNGARLERINFAADLSRKGLKQSFGLMVNYLYEVTELEARHEQFAQQKVSYSSTVKRLLKPAA</sequence>
<evidence type="ECO:0000259" key="1">
    <source>
        <dbReference type="Pfam" id="PF05292"/>
    </source>
</evidence>
<dbReference type="InterPro" id="IPR042303">
    <property type="entry name" value="Malonyl_CoA_deC_C_sf"/>
</dbReference>
<dbReference type="PANTHER" id="PTHR28641:SF1">
    <property type="entry name" value="MALONYL-COA DECARBOXYLASE, MITOCHONDRIAL"/>
    <property type="match status" value="1"/>
</dbReference>
<dbReference type="EMBL" id="QXJC01000003">
    <property type="protein sequence ID" value="RID98122.1"/>
    <property type="molecule type" value="Genomic_DNA"/>
</dbReference>
<evidence type="ECO:0000313" key="3">
    <source>
        <dbReference type="EMBL" id="RID98122.1"/>
    </source>
</evidence>
<reference evidence="3 4" key="1">
    <citation type="submission" date="2018-09" db="EMBL/GenBank/DDBJ databases">
        <title>Draft genome of Simplicispira sp. NY-02.</title>
        <authorList>
            <person name="Im W.T."/>
        </authorList>
    </citation>
    <scope>NUCLEOTIDE SEQUENCE [LARGE SCALE GENOMIC DNA]</scope>
    <source>
        <strain evidence="3 4">NY-02</strain>
    </source>
</reference>
<organism evidence="3 4">
    <name type="scientific">Simplicispira hankyongi</name>
    <dbReference type="NCBI Taxonomy" id="2315688"/>
    <lineage>
        <taxon>Bacteria</taxon>
        <taxon>Pseudomonadati</taxon>
        <taxon>Pseudomonadota</taxon>
        <taxon>Betaproteobacteria</taxon>
        <taxon>Burkholderiales</taxon>
        <taxon>Comamonadaceae</taxon>
        <taxon>Simplicispira</taxon>
    </lineage>
</organism>
<dbReference type="Gene3D" id="1.20.140.90">
    <property type="entry name" value="Malonyl-CoA decarboxylase, oligemerization domain"/>
    <property type="match status" value="1"/>
</dbReference>
<dbReference type="Proteomes" id="UP000266302">
    <property type="component" value="Unassembled WGS sequence"/>
</dbReference>
<dbReference type="Gene3D" id="3.40.630.150">
    <property type="entry name" value="Malonyl-CoA decarboxylase, catalytic domain"/>
    <property type="match status" value="1"/>
</dbReference>
<evidence type="ECO:0000313" key="4">
    <source>
        <dbReference type="Proteomes" id="UP000266302"/>
    </source>
</evidence>
<dbReference type="RefSeq" id="WP_119108785.1">
    <property type="nucleotide sequence ID" value="NZ_QXJC01000003.1"/>
</dbReference>
<dbReference type="InterPro" id="IPR038917">
    <property type="entry name" value="Malonyl_CoA_deC"/>
</dbReference>
<dbReference type="Pfam" id="PF05292">
    <property type="entry name" value="MCD"/>
    <property type="match status" value="1"/>
</dbReference>
<dbReference type="AlphaFoldDB" id="A0A398C572"/>
<dbReference type="InterPro" id="IPR038351">
    <property type="entry name" value="MCD_N_sf"/>
</dbReference>
<name>A0A398C572_9BURK</name>
<dbReference type="PANTHER" id="PTHR28641">
    <property type="match status" value="1"/>
</dbReference>
<protein>
    <submittedName>
        <fullName evidence="3">Decarboxylase</fullName>
    </submittedName>
</protein>
<dbReference type="GO" id="GO:0050080">
    <property type="term" value="F:malonyl-CoA decarboxylase activity"/>
    <property type="evidence" value="ECO:0007669"/>
    <property type="project" value="InterPro"/>
</dbReference>
<dbReference type="InterPro" id="IPR007956">
    <property type="entry name" value="Malonyl_CoA_deC_C"/>
</dbReference>
<feature type="domain" description="Malonyl-CoA decarboxylase N-terminal" evidence="2">
    <location>
        <begin position="67"/>
        <end position="150"/>
    </location>
</feature>
<dbReference type="OrthoDB" id="5292736at2"/>
<feature type="domain" description="Malonyl-CoA decarboxylase C-terminal" evidence="1">
    <location>
        <begin position="153"/>
        <end position="397"/>
    </location>
</feature>
<evidence type="ECO:0000259" key="2">
    <source>
        <dbReference type="Pfam" id="PF17408"/>
    </source>
</evidence>
<proteinExistence type="predicted"/>
<keyword evidence="4" id="KW-1185">Reference proteome</keyword>
<dbReference type="GO" id="GO:0006633">
    <property type="term" value="P:fatty acid biosynthetic process"/>
    <property type="evidence" value="ECO:0007669"/>
    <property type="project" value="InterPro"/>
</dbReference>
<dbReference type="InterPro" id="IPR035372">
    <property type="entry name" value="MCD_N"/>
</dbReference>
<comment type="caution">
    <text evidence="3">The sequence shown here is derived from an EMBL/GenBank/DDBJ whole genome shotgun (WGS) entry which is preliminary data.</text>
</comment>
<gene>
    <name evidence="3" type="ORF">D3F03_07555</name>
</gene>